<dbReference type="STRING" id="322104.A3LTC6"/>
<reference evidence="6 7" key="1">
    <citation type="journal article" date="2007" name="Nat. Biotechnol.">
        <title>Genome sequence of the lignocellulose-bioconverting and xylose-fermenting yeast Pichia stipitis.</title>
        <authorList>
            <person name="Jeffries T.W."/>
            <person name="Grigoriev I.V."/>
            <person name="Grimwood J."/>
            <person name="Laplaza J.M."/>
            <person name="Aerts A."/>
            <person name="Salamov A."/>
            <person name="Schmutz J."/>
            <person name="Lindquist E."/>
            <person name="Dehal P."/>
            <person name="Shapiro H."/>
            <person name="Jin Y.S."/>
            <person name="Passoth V."/>
            <person name="Richardson P.M."/>
        </authorList>
    </citation>
    <scope>NUCLEOTIDE SEQUENCE [LARGE SCALE GENOMIC DNA]</scope>
    <source>
        <strain evidence="7">ATCC 58785 / CBS 6054 / NBRC 10063 / NRRL Y-11545</strain>
    </source>
</reference>
<evidence type="ECO:0000256" key="4">
    <source>
        <dbReference type="ARBA" id="ARBA00015925"/>
    </source>
</evidence>
<dbReference type="InterPro" id="IPR004562">
    <property type="entry name" value="LipoylTrfase_LipoateP_Ligase"/>
</dbReference>
<dbReference type="AlphaFoldDB" id="A3LTC6"/>
<dbReference type="EMBL" id="CP000498">
    <property type="protein sequence ID" value="ABN66382.2"/>
    <property type="molecule type" value="Genomic_DNA"/>
</dbReference>
<sequence length="475" mass="54201">MFSIIRRRPVSQRAILTTSLVRREFLSNVQVPFQDDLTSTDFDDFNLGDFQHYQESPDVIAKRYEMMNETIPEPENQPYISTDTSISNLQDLVQLKEPLVFQSKLTSPYLNLAIESYIYDNMPKPETDDINYNRLMFYVNSPCVVIGKNQNPWKEVNLPLLTNLMIPLVRRKSGGGTVVHDLGNINYSFMTTKEKFDRFQFAHLVRDAVNSSGFGKYQLEVNDRGDITTTKQEDGVNYKISGSAYKLSRGKSYHHGTMLLNSRLDVLGKLLHRDENKLGKVDASNVINSVKSKVSNLEMESDKFVEVVSSGFQNVYGTVEQCNVEQAESEEEFDQNELFGLSDFVSANSTKNVKKFTIDEMTELPSAIVEVAEELKTWAWRFGSTPKFTHELYNNKLGFKVKFFVGKNAKVEGFELSFMNFTERPISEAKIRDSFEYLETFIKDNNLEYTGSNVAGFITNDIISDWVGESIDGTV</sequence>
<dbReference type="HOGENOM" id="CLU_022986_2_1_1"/>
<comment type="pathway">
    <text evidence="2">Protein modification; protein lipoylation via exogenous pathway; protein N(6)-(lipoyl)lysine from lipoate: step 2/2.</text>
</comment>
<evidence type="ECO:0000256" key="3">
    <source>
        <dbReference type="ARBA" id="ARBA00008242"/>
    </source>
</evidence>
<dbReference type="SUPFAM" id="SSF55681">
    <property type="entry name" value="Class II aaRS and biotin synthetases"/>
    <property type="match status" value="1"/>
</dbReference>
<dbReference type="Pfam" id="PF21948">
    <property type="entry name" value="LplA-B_cat"/>
    <property type="match status" value="1"/>
</dbReference>
<keyword evidence="7" id="KW-1185">Reference proteome</keyword>
<dbReference type="GO" id="GO:0009249">
    <property type="term" value="P:protein lipoylation"/>
    <property type="evidence" value="ECO:0007669"/>
    <property type="project" value="InterPro"/>
</dbReference>
<comment type="function">
    <text evidence="1">Catalyzes both the ATP-dependent activation of exogenously supplied lipoate to lipoyl-AMP and the transfer of the activated lipoyl onto the lipoyl domains of lipoate-dependent enzymes.</text>
</comment>
<evidence type="ECO:0000313" key="6">
    <source>
        <dbReference type="EMBL" id="ABN66382.2"/>
    </source>
</evidence>
<dbReference type="InterPro" id="IPR004143">
    <property type="entry name" value="BPL_LPL_catalytic"/>
</dbReference>
<dbReference type="KEGG" id="pic:PICST_58727"/>
<proteinExistence type="inferred from homology"/>
<dbReference type="OrthoDB" id="201621at2759"/>
<dbReference type="eggNOG" id="KOG3159">
    <property type="taxonomic scope" value="Eukaryota"/>
</dbReference>
<dbReference type="UniPathway" id="UPA00537">
    <property type="reaction ID" value="UER00595"/>
</dbReference>
<comment type="similarity">
    <text evidence="3">Belongs to the LplA family.</text>
</comment>
<dbReference type="GO" id="GO:0016874">
    <property type="term" value="F:ligase activity"/>
    <property type="evidence" value="ECO:0007669"/>
    <property type="project" value="UniProtKB-KW"/>
</dbReference>
<dbReference type="FunCoup" id="A3LTC6">
    <property type="interactions" value="269"/>
</dbReference>
<feature type="domain" description="BPL/LPL catalytic" evidence="5">
    <location>
        <begin position="129"/>
        <end position="302"/>
    </location>
</feature>
<dbReference type="OMA" id="KCAVIGK"/>
<keyword evidence="6" id="KW-0436">Ligase</keyword>
<gene>
    <name evidence="6" type="ORF">PICST_58727</name>
</gene>
<dbReference type="InParanoid" id="A3LTC6"/>
<evidence type="ECO:0000256" key="1">
    <source>
        <dbReference type="ARBA" id="ARBA00003253"/>
    </source>
</evidence>
<organism evidence="6 7">
    <name type="scientific">Scheffersomyces stipitis (strain ATCC 58785 / CBS 6054 / NBRC 10063 / NRRL Y-11545)</name>
    <name type="common">Yeast</name>
    <name type="synonym">Pichia stipitis</name>
    <dbReference type="NCBI Taxonomy" id="322104"/>
    <lineage>
        <taxon>Eukaryota</taxon>
        <taxon>Fungi</taxon>
        <taxon>Dikarya</taxon>
        <taxon>Ascomycota</taxon>
        <taxon>Saccharomycotina</taxon>
        <taxon>Pichiomycetes</taxon>
        <taxon>Debaryomycetaceae</taxon>
        <taxon>Scheffersomyces</taxon>
    </lineage>
</organism>
<dbReference type="PANTHER" id="PTHR12561:SF3">
    <property type="entry name" value="LIPOYLTRANSFERASE 1, MITOCHONDRIAL"/>
    <property type="match status" value="1"/>
</dbReference>
<dbReference type="GO" id="GO:0017118">
    <property type="term" value="F:lipoyltransferase activity"/>
    <property type="evidence" value="ECO:0007669"/>
    <property type="project" value="TreeGrafter"/>
</dbReference>
<dbReference type="Gene3D" id="3.30.930.10">
    <property type="entry name" value="Bira Bifunctional Protein, Domain 2"/>
    <property type="match status" value="1"/>
</dbReference>
<name>A3LTC6_PICST</name>
<dbReference type="PROSITE" id="PS51733">
    <property type="entry name" value="BPL_LPL_CATALYTIC"/>
    <property type="match status" value="1"/>
</dbReference>
<dbReference type="CDD" id="cd16443">
    <property type="entry name" value="LplA"/>
    <property type="match status" value="1"/>
</dbReference>
<evidence type="ECO:0000313" key="7">
    <source>
        <dbReference type="Proteomes" id="UP000002258"/>
    </source>
</evidence>
<dbReference type="RefSeq" id="XP_001384411.2">
    <property type="nucleotide sequence ID" value="XM_001384374.1"/>
</dbReference>
<dbReference type="PANTHER" id="PTHR12561">
    <property type="entry name" value="LIPOATE-PROTEIN LIGASE"/>
    <property type="match status" value="1"/>
</dbReference>
<dbReference type="GO" id="GO:0005739">
    <property type="term" value="C:mitochondrion"/>
    <property type="evidence" value="ECO:0007669"/>
    <property type="project" value="TreeGrafter"/>
</dbReference>
<evidence type="ECO:0000256" key="2">
    <source>
        <dbReference type="ARBA" id="ARBA00005085"/>
    </source>
</evidence>
<accession>A3LTC6</accession>
<protein>
    <recommendedName>
        <fullName evidence="4">Putative lipoate-protein ligase A</fullName>
    </recommendedName>
</protein>
<dbReference type="InterPro" id="IPR045864">
    <property type="entry name" value="aa-tRNA-synth_II/BPL/LPL"/>
</dbReference>
<dbReference type="GeneID" id="4838440"/>
<evidence type="ECO:0000259" key="5">
    <source>
        <dbReference type="PROSITE" id="PS51733"/>
    </source>
</evidence>
<dbReference type="Proteomes" id="UP000002258">
    <property type="component" value="Chromosome 4"/>
</dbReference>